<dbReference type="AlphaFoldDB" id="L1JHN1"/>
<keyword evidence="1" id="KW-0175">Coiled coil</keyword>
<evidence type="ECO:0000256" key="1">
    <source>
        <dbReference type="SAM" id="Coils"/>
    </source>
</evidence>
<gene>
    <name evidence="2" type="ORF">GUITHDRAFT_151972</name>
</gene>
<keyword evidence="4" id="KW-1185">Reference proteome</keyword>
<dbReference type="HOGENOM" id="CLU_2364099_0_0_1"/>
<reference evidence="3" key="3">
    <citation type="submission" date="2016-03" db="UniProtKB">
        <authorList>
            <consortium name="EnsemblProtists"/>
        </authorList>
    </citation>
    <scope>IDENTIFICATION</scope>
</reference>
<dbReference type="Proteomes" id="UP000011087">
    <property type="component" value="Unassembled WGS sequence"/>
</dbReference>
<dbReference type="RefSeq" id="XP_005834787.1">
    <property type="nucleotide sequence ID" value="XM_005834730.1"/>
</dbReference>
<organism evidence="2">
    <name type="scientific">Guillardia theta (strain CCMP2712)</name>
    <name type="common">Cryptophyte</name>
    <dbReference type="NCBI Taxonomy" id="905079"/>
    <lineage>
        <taxon>Eukaryota</taxon>
        <taxon>Cryptophyceae</taxon>
        <taxon>Pyrenomonadales</taxon>
        <taxon>Geminigeraceae</taxon>
        <taxon>Guillardia</taxon>
    </lineage>
</organism>
<proteinExistence type="predicted"/>
<sequence length="96" mass="10904">MSKKPYCCMRDRLRKVIMGENAVWRHAELCSNCSHSIAPGQGVQKVKERAAMSNVREEIKEQKKNSVREEGRNDGGEILPIVGSEYHAYLQLQTSI</sequence>
<dbReference type="GeneID" id="17304591"/>
<dbReference type="EnsemblProtists" id="EKX47807">
    <property type="protein sequence ID" value="EKX47807"/>
    <property type="gene ID" value="GUITHDRAFT_151972"/>
</dbReference>
<reference evidence="2 4" key="1">
    <citation type="journal article" date="2012" name="Nature">
        <title>Algal genomes reveal evolutionary mosaicism and the fate of nucleomorphs.</title>
        <authorList>
            <consortium name="DOE Joint Genome Institute"/>
            <person name="Curtis B.A."/>
            <person name="Tanifuji G."/>
            <person name="Burki F."/>
            <person name="Gruber A."/>
            <person name="Irimia M."/>
            <person name="Maruyama S."/>
            <person name="Arias M.C."/>
            <person name="Ball S.G."/>
            <person name="Gile G.H."/>
            <person name="Hirakawa Y."/>
            <person name="Hopkins J.F."/>
            <person name="Kuo A."/>
            <person name="Rensing S.A."/>
            <person name="Schmutz J."/>
            <person name="Symeonidi A."/>
            <person name="Elias M."/>
            <person name="Eveleigh R.J."/>
            <person name="Herman E.K."/>
            <person name="Klute M.J."/>
            <person name="Nakayama T."/>
            <person name="Obornik M."/>
            <person name="Reyes-Prieto A."/>
            <person name="Armbrust E.V."/>
            <person name="Aves S.J."/>
            <person name="Beiko R.G."/>
            <person name="Coutinho P."/>
            <person name="Dacks J.B."/>
            <person name="Durnford D.G."/>
            <person name="Fast N.M."/>
            <person name="Green B.R."/>
            <person name="Grisdale C.J."/>
            <person name="Hempel F."/>
            <person name="Henrissat B."/>
            <person name="Hoppner M.P."/>
            <person name="Ishida K."/>
            <person name="Kim E."/>
            <person name="Koreny L."/>
            <person name="Kroth P.G."/>
            <person name="Liu Y."/>
            <person name="Malik S.B."/>
            <person name="Maier U.G."/>
            <person name="McRose D."/>
            <person name="Mock T."/>
            <person name="Neilson J.A."/>
            <person name="Onodera N.T."/>
            <person name="Poole A.M."/>
            <person name="Pritham E.J."/>
            <person name="Richards T.A."/>
            <person name="Rocap G."/>
            <person name="Roy S.W."/>
            <person name="Sarai C."/>
            <person name="Schaack S."/>
            <person name="Shirato S."/>
            <person name="Slamovits C.H."/>
            <person name="Spencer D.F."/>
            <person name="Suzuki S."/>
            <person name="Worden A.Z."/>
            <person name="Zauner S."/>
            <person name="Barry K."/>
            <person name="Bell C."/>
            <person name="Bharti A.K."/>
            <person name="Crow J.A."/>
            <person name="Grimwood J."/>
            <person name="Kramer R."/>
            <person name="Lindquist E."/>
            <person name="Lucas S."/>
            <person name="Salamov A."/>
            <person name="McFadden G.I."/>
            <person name="Lane C.E."/>
            <person name="Keeling P.J."/>
            <person name="Gray M.W."/>
            <person name="Grigoriev I.V."/>
            <person name="Archibald J.M."/>
        </authorList>
    </citation>
    <scope>NUCLEOTIDE SEQUENCE</scope>
    <source>
        <strain evidence="2 4">CCMP2712</strain>
    </source>
</reference>
<dbReference type="EMBL" id="JH992988">
    <property type="protein sequence ID" value="EKX47807.1"/>
    <property type="molecule type" value="Genomic_DNA"/>
</dbReference>
<dbReference type="PaxDb" id="55529-EKX47807"/>
<dbReference type="KEGG" id="gtt:GUITHDRAFT_151972"/>
<evidence type="ECO:0000313" key="4">
    <source>
        <dbReference type="Proteomes" id="UP000011087"/>
    </source>
</evidence>
<name>L1JHN1_GUITC</name>
<protein>
    <submittedName>
        <fullName evidence="2 3">Uncharacterized protein</fullName>
    </submittedName>
</protein>
<reference evidence="4" key="2">
    <citation type="submission" date="2012-11" db="EMBL/GenBank/DDBJ databases">
        <authorList>
            <person name="Kuo A."/>
            <person name="Curtis B.A."/>
            <person name="Tanifuji G."/>
            <person name="Burki F."/>
            <person name="Gruber A."/>
            <person name="Irimia M."/>
            <person name="Maruyama S."/>
            <person name="Arias M.C."/>
            <person name="Ball S.G."/>
            <person name="Gile G.H."/>
            <person name="Hirakawa Y."/>
            <person name="Hopkins J.F."/>
            <person name="Rensing S.A."/>
            <person name="Schmutz J."/>
            <person name="Symeonidi A."/>
            <person name="Elias M."/>
            <person name="Eveleigh R.J."/>
            <person name="Herman E.K."/>
            <person name="Klute M.J."/>
            <person name="Nakayama T."/>
            <person name="Obornik M."/>
            <person name="Reyes-Prieto A."/>
            <person name="Armbrust E.V."/>
            <person name="Aves S.J."/>
            <person name="Beiko R.G."/>
            <person name="Coutinho P."/>
            <person name="Dacks J.B."/>
            <person name="Durnford D.G."/>
            <person name="Fast N.M."/>
            <person name="Green B.R."/>
            <person name="Grisdale C."/>
            <person name="Hempe F."/>
            <person name="Henrissat B."/>
            <person name="Hoppner M.P."/>
            <person name="Ishida K.-I."/>
            <person name="Kim E."/>
            <person name="Koreny L."/>
            <person name="Kroth P.G."/>
            <person name="Liu Y."/>
            <person name="Malik S.-B."/>
            <person name="Maier U.G."/>
            <person name="McRose D."/>
            <person name="Mock T."/>
            <person name="Neilson J.A."/>
            <person name="Onodera N.T."/>
            <person name="Poole A.M."/>
            <person name="Pritham E.J."/>
            <person name="Richards T.A."/>
            <person name="Rocap G."/>
            <person name="Roy S.W."/>
            <person name="Sarai C."/>
            <person name="Schaack S."/>
            <person name="Shirato S."/>
            <person name="Slamovits C.H."/>
            <person name="Spencer D.F."/>
            <person name="Suzuki S."/>
            <person name="Worden A.Z."/>
            <person name="Zauner S."/>
            <person name="Barry K."/>
            <person name="Bell C."/>
            <person name="Bharti A.K."/>
            <person name="Crow J.A."/>
            <person name="Grimwood J."/>
            <person name="Kramer R."/>
            <person name="Lindquist E."/>
            <person name="Lucas S."/>
            <person name="Salamov A."/>
            <person name="McFadden G.I."/>
            <person name="Lane C.E."/>
            <person name="Keeling P.J."/>
            <person name="Gray M.W."/>
            <person name="Grigoriev I.V."/>
            <person name="Archibald J.M."/>
        </authorList>
    </citation>
    <scope>NUCLEOTIDE SEQUENCE</scope>
    <source>
        <strain evidence="4">CCMP2712</strain>
    </source>
</reference>
<feature type="coiled-coil region" evidence="1">
    <location>
        <begin position="45"/>
        <end position="72"/>
    </location>
</feature>
<accession>L1JHN1</accession>
<evidence type="ECO:0000313" key="3">
    <source>
        <dbReference type="EnsemblProtists" id="EKX47807"/>
    </source>
</evidence>
<evidence type="ECO:0000313" key="2">
    <source>
        <dbReference type="EMBL" id="EKX47807.1"/>
    </source>
</evidence>